<proteinExistence type="predicted"/>
<dbReference type="GO" id="GO:0005634">
    <property type="term" value="C:nucleus"/>
    <property type="evidence" value="ECO:0007669"/>
    <property type="project" value="TreeGrafter"/>
</dbReference>
<reference evidence="3" key="1">
    <citation type="submission" date="2021-02" db="EMBL/GenBank/DDBJ databases">
        <title>First Annotated Genome of the Yellow-green Alga Tribonema minus.</title>
        <authorList>
            <person name="Mahan K.M."/>
        </authorList>
    </citation>
    <scope>NUCLEOTIDE SEQUENCE</scope>
    <source>
        <strain evidence="3">UTEX B ZZ1240</strain>
    </source>
</reference>
<keyword evidence="4" id="KW-1185">Reference proteome</keyword>
<dbReference type="PANTHER" id="PTHR45812:SF1">
    <property type="entry name" value="DNA POLYMERASE ZETA CATALYTIC SUBUNIT"/>
    <property type="match status" value="1"/>
</dbReference>
<evidence type="ECO:0000313" key="3">
    <source>
        <dbReference type="EMBL" id="KAG5178005.1"/>
    </source>
</evidence>
<feature type="domain" description="DNA polymerase delta/zeta catalytic subunit N-terminal" evidence="2">
    <location>
        <begin position="3"/>
        <end position="30"/>
    </location>
</feature>
<dbReference type="Proteomes" id="UP000664859">
    <property type="component" value="Unassembled WGS sequence"/>
</dbReference>
<dbReference type="GO" id="GO:0042276">
    <property type="term" value="P:error-prone translesion synthesis"/>
    <property type="evidence" value="ECO:0007669"/>
    <property type="project" value="TreeGrafter"/>
</dbReference>
<dbReference type="OrthoDB" id="2414538at2759"/>
<dbReference type="GO" id="GO:0016035">
    <property type="term" value="C:zeta DNA polymerase complex"/>
    <property type="evidence" value="ECO:0007669"/>
    <property type="project" value="InterPro"/>
</dbReference>
<dbReference type="GO" id="GO:0000724">
    <property type="term" value="P:double-strand break repair via homologous recombination"/>
    <property type="evidence" value="ECO:0007669"/>
    <property type="project" value="TreeGrafter"/>
</dbReference>
<dbReference type="EMBL" id="JAFCMP010000519">
    <property type="protein sequence ID" value="KAG5178005.1"/>
    <property type="molecule type" value="Genomic_DNA"/>
</dbReference>
<dbReference type="InterPro" id="IPR056435">
    <property type="entry name" value="DPOD/Z_N"/>
</dbReference>
<evidence type="ECO:0000256" key="1">
    <source>
        <dbReference type="ARBA" id="ARBA00049244"/>
    </source>
</evidence>
<evidence type="ECO:0000313" key="4">
    <source>
        <dbReference type="Proteomes" id="UP000664859"/>
    </source>
</evidence>
<organism evidence="3 4">
    <name type="scientific">Tribonema minus</name>
    <dbReference type="NCBI Taxonomy" id="303371"/>
    <lineage>
        <taxon>Eukaryota</taxon>
        <taxon>Sar</taxon>
        <taxon>Stramenopiles</taxon>
        <taxon>Ochrophyta</taxon>
        <taxon>PX clade</taxon>
        <taxon>Xanthophyceae</taxon>
        <taxon>Tribonematales</taxon>
        <taxon>Tribonemataceae</taxon>
        <taxon>Tribonema</taxon>
    </lineage>
</organism>
<sequence>LTVARRTNFYGYHPDPQLFLRVELYNPRAVGEVASLLQAGVVLGQKLQPFESHISYLLQAFVDHGLAGYEYAHMRHAVFR</sequence>
<protein>
    <recommendedName>
        <fullName evidence="2">DNA polymerase delta/zeta catalytic subunit N-terminal domain-containing protein</fullName>
    </recommendedName>
</protein>
<dbReference type="PANTHER" id="PTHR45812">
    <property type="entry name" value="DNA POLYMERASE ZETA CATALYTIC SUBUNIT"/>
    <property type="match status" value="1"/>
</dbReference>
<comment type="catalytic activity">
    <reaction evidence="1">
        <text>DNA(n) + a 2'-deoxyribonucleoside 5'-triphosphate = DNA(n+1) + diphosphate</text>
        <dbReference type="Rhea" id="RHEA:22508"/>
        <dbReference type="Rhea" id="RHEA-COMP:17339"/>
        <dbReference type="Rhea" id="RHEA-COMP:17340"/>
        <dbReference type="ChEBI" id="CHEBI:33019"/>
        <dbReference type="ChEBI" id="CHEBI:61560"/>
        <dbReference type="ChEBI" id="CHEBI:173112"/>
        <dbReference type="EC" id="2.7.7.7"/>
    </reaction>
</comment>
<accession>A0A835YML9</accession>
<feature type="non-terminal residue" evidence="3">
    <location>
        <position position="80"/>
    </location>
</feature>
<comment type="caution">
    <text evidence="3">The sequence shown here is derived from an EMBL/GenBank/DDBJ whole genome shotgun (WGS) entry which is preliminary data.</text>
</comment>
<dbReference type="SUPFAM" id="SSF53098">
    <property type="entry name" value="Ribonuclease H-like"/>
    <property type="match status" value="1"/>
</dbReference>
<dbReference type="Gene3D" id="3.30.342.10">
    <property type="entry name" value="DNA Polymerase, chain B, domain 1"/>
    <property type="match status" value="1"/>
</dbReference>
<dbReference type="InterPro" id="IPR030559">
    <property type="entry name" value="PolZ_Rev3"/>
</dbReference>
<dbReference type="Pfam" id="PF24055">
    <property type="entry name" value="POL3_N"/>
    <property type="match status" value="1"/>
</dbReference>
<dbReference type="InterPro" id="IPR012337">
    <property type="entry name" value="RNaseH-like_sf"/>
</dbReference>
<gene>
    <name evidence="3" type="ORF">JKP88DRAFT_128972</name>
</gene>
<dbReference type="GO" id="GO:0003887">
    <property type="term" value="F:DNA-directed DNA polymerase activity"/>
    <property type="evidence" value="ECO:0007669"/>
    <property type="project" value="UniProtKB-EC"/>
</dbReference>
<dbReference type="AlphaFoldDB" id="A0A835YML9"/>
<evidence type="ECO:0000259" key="2">
    <source>
        <dbReference type="Pfam" id="PF24055"/>
    </source>
</evidence>
<feature type="non-terminal residue" evidence="3">
    <location>
        <position position="1"/>
    </location>
</feature>
<name>A0A835YML9_9STRA</name>